<dbReference type="AlphaFoldDB" id="A0A835YP41"/>
<dbReference type="EMBL" id="JAFCMP010000514">
    <property type="protein sequence ID" value="KAG5178664.1"/>
    <property type="molecule type" value="Genomic_DNA"/>
</dbReference>
<evidence type="ECO:0000313" key="1">
    <source>
        <dbReference type="EMBL" id="KAG5178664.1"/>
    </source>
</evidence>
<organism evidence="1 2">
    <name type="scientific">Tribonema minus</name>
    <dbReference type="NCBI Taxonomy" id="303371"/>
    <lineage>
        <taxon>Eukaryota</taxon>
        <taxon>Sar</taxon>
        <taxon>Stramenopiles</taxon>
        <taxon>Ochrophyta</taxon>
        <taxon>PX clade</taxon>
        <taxon>Xanthophyceae</taxon>
        <taxon>Tribonematales</taxon>
        <taxon>Tribonemataceae</taxon>
        <taxon>Tribonema</taxon>
    </lineage>
</organism>
<comment type="caution">
    <text evidence="1">The sequence shown here is derived from an EMBL/GenBank/DDBJ whole genome shotgun (WGS) entry which is preliminary data.</text>
</comment>
<gene>
    <name evidence="1" type="ORF">JKP88DRAFT_273940</name>
</gene>
<reference evidence="1" key="1">
    <citation type="submission" date="2021-02" db="EMBL/GenBank/DDBJ databases">
        <title>First Annotated Genome of the Yellow-green Alga Tribonema minus.</title>
        <authorList>
            <person name="Mahan K.M."/>
        </authorList>
    </citation>
    <scope>NUCLEOTIDE SEQUENCE</scope>
    <source>
        <strain evidence="1">UTEX B ZZ1240</strain>
    </source>
</reference>
<evidence type="ECO:0000313" key="2">
    <source>
        <dbReference type="Proteomes" id="UP000664859"/>
    </source>
</evidence>
<keyword evidence="2" id="KW-1185">Reference proteome</keyword>
<protein>
    <submittedName>
        <fullName evidence="1">Uncharacterized protein</fullName>
    </submittedName>
</protein>
<dbReference type="Proteomes" id="UP000664859">
    <property type="component" value="Unassembled WGS sequence"/>
</dbReference>
<accession>A0A835YP41</accession>
<proteinExistence type="predicted"/>
<sequence length="82" mass="8896">MHEALIRTEIDMARRVSAEVNPPESRARGVLDLHALRPIGAKLVLMEEVEPLLVKEGRLVLIAGKGVHSDSGTLAVRPSPEP</sequence>
<name>A0A835YP41_9STRA</name>